<dbReference type="RefSeq" id="WP_146913366.1">
    <property type="nucleotide sequence ID" value="NZ_CP042344.1"/>
</dbReference>
<dbReference type="InterPro" id="IPR051310">
    <property type="entry name" value="MCP_chemotaxis"/>
</dbReference>
<feature type="domain" description="Methyl-accepting transducer" evidence="13">
    <location>
        <begin position="277"/>
        <end position="506"/>
    </location>
</feature>
<dbReference type="GO" id="GO:0007165">
    <property type="term" value="P:signal transduction"/>
    <property type="evidence" value="ECO:0007669"/>
    <property type="project" value="UniProtKB-KW"/>
</dbReference>
<evidence type="ECO:0000256" key="7">
    <source>
        <dbReference type="ARBA" id="ARBA00022989"/>
    </source>
</evidence>
<evidence type="ECO:0000256" key="9">
    <source>
        <dbReference type="ARBA" id="ARBA00023224"/>
    </source>
</evidence>
<dbReference type="InterPro" id="IPR004090">
    <property type="entry name" value="Chemotax_Me-accpt_rcpt"/>
</dbReference>
<dbReference type="InterPro" id="IPR003660">
    <property type="entry name" value="HAMP_dom"/>
</dbReference>
<comment type="similarity">
    <text evidence="10">Belongs to the methyl-accepting chemotaxis (MCP) protein family.</text>
</comment>
<dbReference type="PANTHER" id="PTHR43531:SF14">
    <property type="entry name" value="METHYL-ACCEPTING CHEMOTAXIS PROTEIN I-RELATED"/>
    <property type="match status" value="1"/>
</dbReference>
<evidence type="ECO:0000313" key="15">
    <source>
        <dbReference type="EMBL" id="QEA13776.1"/>
    </source>
</evidence>
<keyword evidence="5" id="KW-0997">Cell inner membrane</keyword>
<feature type="transmembrane region" description="Helical" evidence="12">
    <location>
        <begin position="197"/>
        <end position="219"/>
    </location>
</feature>
<keyword evidence="3" id="KW-0488">Methylation</keyword>
<keyword evidence="4" id="KW-0145">Chemotaxis</keyword>
<keyword evidence="8 12" id="KW-0472">Membrane</keyword>
<dbReference type="SUPFAM" id="SSF58104">
    <property type="entry name" value="Methyl-accepting chemotaxis protein (MCP) signaling domain"/>
    <property type="match status" value="1"/>
</dbReference>
<dbReference type="Pfam" id="PF00672">
    <property type="entry name" value="HAMP"/>
    <property type="match status" value="1"/>
</dbReference>
<gene>
    <name evidence="15" type="ORF">FOZ74_12440</name>
</gene>
<feature type="domain" description="HAMP" evidence="14">
    <location>
        <begin position="220"/>
        <end position="272"/>
    </location>
</feature>
<sequence>MWNQLRITQRFLLVLCGCWLSGAAIIAVSYWGLASARDSLKAVHEHAMALALEAADAADLTVQNRLQVVLAFQHAGDSPLASLHDHPLIQHLEAVKSNRAAVARKVQLLADVATTAREKALAQKLLAARLAWVAQLDKATGALAQEDFSPAVMQAFLAAGRGEGEALMAAAQEFRAEQIAQADAAYQGAESRYRSGLLVFALAALLLGLPASLLGLLLLSRLLSGFRTANAAAAAIAANDLTQPITAQGRDEIAAMLGQMEAMRSKLNRMIGQVRDGAQAIAGASVQVAAGTTDLSARTEQQASALEQTASSTEELSGTVQHNADSAAQANQLAAHATSVAQRGGRVVGQVVQTMEEINTSSRKIVDIIGVIDSIAFQTNILALNAAVEAARAGEQGRGFAVVASEVRSLAQRSAEAAREIKDLITASVAKVDMGSEQVAQAGATMQEIVEGIQRVADIVDEIAVASREQSQGLAQINQAVAHLDGVTQQNAALVEETSAASGALQDQARQLASMAAQFQLQPQGPAPAEGVPRLTQG</sequence>
<organism evidence="15 16">
    <name type="scientific">Comamonas flocculans</name>
    <dbReference type="NCBI Taxonomy" id="2597701"/>
    <lineage>
        <taxon>Bacteria</taxon>
        <taxon>Pseudomonadati</taxon>
        <taxon>Pseudomonadota</taxon>
        <taxon>Betaproteobacteria</taxon>
        <taxon>Burkholderiales</taxon>
        <taxon>Comamonadaceae</taxon>
        <taxon>Comamonas</taxon>
    </lineage>
</organism>
<proteinExistence type="inferred from homology"/>
<dbReference type="InterPro" id="IPR003122">
    <property type="entry name" value="Tar_rcpt_lig-bd"/>
</dbReference>
<keyword evidence="16" id="KW-1185">Reference proteome</keyword>
<evidence type="ECO:0000256" key="5">
    <source>
        <dbReference type="ARBA" id="ARBA00022519"/>
    </source>
</evidence>
<dbReference type="Gene3D" id="1.10.287.950">
    <property type="entry name" value="Methyl-accepting chemotaxis protein"/>
    <property type="match status" value="1"/>
</dbReference>
<feature type="transmembrane region" description="Helical" evidence="12">
    <location>
        <begin position="12"/>
        <end position="33"/>
    </location>
</feature>
<evidence type="ECO:0000256" key="3">
    <source>
        <dbReference type="ARBA" id="ARBA00022481"/>
    </source>
</evidence>
<dbReference type="EMBL" id="CP042344">
    <property type="protein sequence ID" value="QEA13776.1"/>
    <property type="molecule type" value="Genomic_DNA"/>
</dbReference>
<dbReference type="FunFam" id="1.10.287.950:FF:000001">
    <property type="entry name" value="Methyl-accepting chemotaxis sensory transducer"/>
    <property type="match status" value="1"/>
</dbReference>
<evidence type="ECO:0000313" key="16">
    <source>
        <dbReference type="Proteomes" id="UP000321199"/>
    </source>
</evidence>
<dbReference type="GO" id="GO:0004888">
    <property type="term" value="F:transmembrane signaling receptor activity"/>
    <property type="evidence" value="ECO:0007669"/>
    <property type="project" value="InterPro"/>
</dbReference>
<dbReference type="Pfam" id="PF00015">
    <property type="entry name" value="MCPsignal"/>
    <property type="match status" value="1"/>
</dbReference>
<evidence type="ECO:0000256" key="1">
    <source>
        <dbReference type="ARBA" id="ARBA00004429"/>
    </source>
</evidence>
<reference evidence="15 16" key="1">
    <citation type="submission" date="2019-07" db="EMBL/GenBank/DDBJ databases">
        <title>Complete genome sequence of Comamonas sp. NLF 7-7 isolated from livestock.</title>
        <authorList>
            <person name="Kim D.H."/>
            <person name="Kim J.G."/>
        </authorList>
    </citation>
    <scope>NUCLEOTIDE SEQUENCE [LARGE SCALE GENOMIC DNA]</scope>
    <source>
        <strain evidence="15 16">NLF 7-7</strain>
    </source>
</reference>
<dbReference type="Pfam" id="PF02203">
    <property type="entry name" value="TarH"/>
    <property type="match status" value="1"/>
</dbReference>
<dbReference type="OrthoDB" id="9806477at2"/>
<dbReference type="InterPro" id="IPR004089">
    <property type="entry name" value="MCPsignal_dom"/>
</dbReference>
<comment type="subcellular location">
    <subcellularLocation>
        <location evidence="1">Cell inner membrane</location>
        <topology evidence="1">Multi-pass membrane protein</topology>
    </subcellularLocation>
</comment>
<dbReference type="PROSITE" id="PS50111">
    <property type="entry name" value="CHEMOTAXIS_TRANSDUC_2"/>
    <property type="match status" value="1"/>
</dbReference>
<evidence type="ECO:0000256" key="10">
    <source>
        <dbReference type="ARBA" id="ARBA00029447"/>
    </source>
</evidence>
<evidence type="ECO:0000259" key="13">
    <source>
        <dbReference type="PROSITE" id="PS50111"/>
    </source>
</evidence>
<evidence type="ECO:0000259" key="14">
    <source>
        <dbReference type="PROSITE" id="PS50885"/>
    </source>
</evidence>
<protein>
    <submittedName>
        <fullName evidence="15">HAMP domain-containing protein</fullName>
    </submittedName>
</protein>
<dbReference type="CDD" id="cd11386">
    <property type="entry name" value="MCP_signal"/>
    <property type="match status" value="1"/>
</dbReference>
<keyword evidence="2" id="KW-1003">Cell membrane</keyword>
<dbReference type="KEGG" id="cof:FOZ74_12440"/>
<dbReference type="PROSITE" id="PS50885">
    <property type="entry name" value="HAMP"/>
    <property type="match status" value="1"/>
</dbReference>
<dbReference type="PANTHER" id="PTHR43531">
    <property type="entry name" value="PROTEIN ICFG"/>
    <property type="match status" value="1"/>
</dbReference>
<accession>A0A5B8RW43</accession>
<keyword evidence="6 12" id="KW-0812">Transmembrane</keyword>
<evidence type="ECO:0000256" key="8">
    <source>
        <dbReference type="ARBA" id="ARBA00023136"/>
    </source>
</evidence>
<name>A0A5B8RW43_9BURK</name>
<keyword evidence="7 12" id="KW-1133">Transmembrane helix</keyword>
<dbReference type="GO" id="GO:0006935">
    <property type="term" value="P:chemotaxis"/>
    <property type="evidence" value="ECO:0007669"/>
    <property type="project" value="UniProtKB-KW"/>
</dbReference>
<evidence type="ECO:0000256" key="12">
    <source>
        <dbReference type="SAM" id="Phobius"/>
    </source>
</evidence>
<evidence type="ECO:0000256" key="2">
    <source>
        <dbReference type="ARBA" id="ARBA00022475"/>
    </source>
</evidence>
<dbReference type="AlphaFoldDB" id="A0A5B8RW43"/>
<keyword evidence="9 11" id="KW-0807">Transducer</keyword>
<dbReference type="SMART" id="SM00304">
    <property type="entry name" value="HAMP"/>
    <property type="match status" value="1"/>
</dbReference>
<dbReference type="PRINTS" id="PR00260">
    <property type="entry name" value="CHEMTRNSDUCR"/>
</dbReference>
<evidence type="ECO:0000256" key="4">
    <source>
        <dbReference type="ARBA" id="ARBA00022500"/>
    </source>
</evidence>
<evidence type="ECO:0000256" key="6">
    <source>
        <dbReference type="ARBA" id="ARBA00022692"/>
    </source>
</evidence>
<dbReference type="SMART" id="SM00283">
    <property type="entry name" value="MA"/>
    <property type="match status" value="1"/>
</dbReference>
<evidence type="ECO:0000256" key="11">
    <source>
        <dbReference type="PROSITE-ProRule" id="PRU00284"/>
    </source>
</evidence>
<dbReference type="Proteomes" id="UP000321199">
    <property type="component" value="Chromosome"/>
</dbReference>
<dbReference type="GO" id="GO:0005886">
    <property type="term" value="C:plasma membrane"/>
    <property type="evidence" value="ECO:0007669"/>
    <property type="project" value="UniProtKB-SubCell"/>
</dbReference>